<evidence type="ECO:0000313" key="2">
    <source>
        <dbReference type="EMBL" id="RNE48584.1"/>
    </source>
</evidence>
<accession>A0A3M8K7U3</accession>
<feature type="transmembrane region" description="Helical" evidence="1">
    <location>
        <begin position="118"/>
        <end position="136"/>
    </location>
</feature>
<gene>
    <name evidence="2" type="ORF">C5L39_08830</name>
</gene>
<dbReference type="Proteomes" id="UP000266975">
    <property type="component" value="Unassembled WGS sequence"/>
</dbReference>
<feature type="transmembrane region" description="Helical" evidence="1">
    <location>
        <begin position="86"/>
        <end position="111"/>
    </location>
</feature>
<organism evidence="2 3">
    <name type="scientific">Corynebacterium alimapuense</name>
    <dbReference type="NCBI Taxonomy" id="1576874"/>
    <lineage>
        <taxon>Bacteria</taxon>
        <taxon>Bacillati</taxon>
        <taxon>Actinomycetota</taxon>
        <taxon>Actinomycetes</taxon>
        <taxon>Mycobacteriales</taxon>
        <taxon>Corynebacteriaceae</taxon>
        <taxon>Corynebacterium</taxon>
    </lineage>
</organism>
<dbReference type="AlphaFoldDB" id="A0A3M8K7U3"/>
<feature type="transmembrane region" description="Helical" evidence="1">
    <location>
        <begin position="171"/>
        <end position="188"/>
    </location>
</feature>
<evidence type="ECO:0000256" key="1">
    <source>
        <dbReference type="SAM" id="Phobius"/>
    </source>
</evidence>
<feature type="transmembrane region" description="Helical" evidence="1">
    <location>
        <begin position="316"/>
        <end position="336"/>
    </location>
</feature>
<proteinExistence type="predicted"/>
<dbReference type="OrthoDB" id="3778510at2"/>
<dbReference type="EMBL" id="PTJO01000005">
    <property type="protein sequence ID" value="RNE48584.1"/>
    <property type="molecule type" value="Genomic_DNA"/>
</dbReference>
<sequence>MQLRSSAESTRTSAVILSAIVVFGVSLRTAVAAQGWFYWDDLTLYAQARSFDSPSVELLLRNHDGHLMPGAWLIEWILATFAPLNWPVAVAVLALLQLSAAASVAWLSWVLCARAGSVAPWAALPLSLYLLTPLTLPSTTWLATAVNTMPLHAAIALTLAHCVLALRSRTPWRHLTIAALALSIGLLFSERALFAGPIVVAMLVCFCAASATLRSQFRAIARIAVVLAIPTVTWAGVYFATIGDPRTSAAGESTFELFTSGYLRSLLPTVAGGPWHWERWHPSPPWAEAPVAALVLGALAVVGIAIWTARRRVRDLVVWLPVVCYPVMPLLALALARSGPSATEEITQTLRHFSEVAVLAAAATAFLLSRPTPEKAHPLPRPIALSLGSAVAAAYLVSTAISTISYAHSWSEQPAREYFHTLREELTERAEQEEPILDQAVALDVLLPVVYPDNMLSRLIGGLDDVPEIGDWTTDPVLIDGEGTLIPSELMPLRATVPGTQPDCGVLVGPEGESIALDGPLLGRDWVVRFNYFADQAGTVSLALDGEEVEVPVQAGLSQLHVHVLGGGQELRVTPGGGINQLCVGRSEIGLLAAS</sequence>
<reference evidence="2 3" key="1">
    <citation type="submission" date="2018-02" db="EMBL/GenBank/DDBJ databases">
        <title>Corynebacterium alimpuense sp. nov., a marine obligate actinomycete isolated from sediments of Valparaiso bay, Chile.</title>
        <authorList>
            <person name="Claverias F."/>
            <person name="Gonzales-Siles L."/>
            <person name="Salva-Serra F."/>
            <person name="Inganaes E."/>
            <person name="Molin K."/>
            <person name="Cumsille A."/>
            <person name="Undabarrena A."/>
            <person name="Couve E."/>
            <person name="Moore E.R.B."/>
            <person name="Gomila M."/>
            <person name="Camara B."/>
        </authorList>
    </citation>
    <scope>NUCLEOTIDE SEQUENCE [LARGE SCALE GENOMIC DNA]</scope>
    <source>
        <strain evidence="2 3">CCUG 69366</strain>
    </source>
</reference>
<evidence type="ECO:0000313" key="3">
    <source>
        <dbReference type="Proteomes" id="UP000266975"/>
    </source>
</evidence>
<keyword evidence="1" id="KW-0472">Membrane</keyword>
<evidence type="ECO:0008006" key="4">
    <source>
        <dbReference type="Google" id="ProtNLM"/>
    </source>
</evidence>
<feature type="transmembrane region" description="Helical" evidence="1">
    <location>
        <begin position="12"/>
        <end position="39"/>
    </location>
</feature>
<name>A0A3M8K7U3_9CORY</name>
<feature type="transmembrane region" description="Helical" evidence="1">
    <location>
        <begin position="142"/>
        <end position="164"/>
    </location>
</feature>
<keyword evidence="3" id="KW-1185">Reference proteome</keyword>
<feature type="transmembrane region" description="Helical" evidence="1">
    <location>
        <begin position="220"/>
        <end position="240"/>
    </location>
</feature>
<comment type="caution">
    <text evidence="2">The sequence shown here is derived from an EMBL/GenBank/DDBJ whole genome shotgun (WGS) entry which is preliminary data.</text>
</comment>
<keyword evidence="1" id="KW-1133">Transmembrane helix</keyword>
<dbReference type="RefSeq" id="WP_123048515.1">
    <property type="nucleotide sequence ID" value="NZ_PTJO01000005.1"/>
</dbReference>
<protein>
    <recommendedName>
        <fullName evidence="4">Glycosyltransferase RgtA/B/C/D-like domain-containing protein</fullName>
    </recommendedName>
</protein>
<feature type="transmembrane region" description="Helical" evidence="1">
    <location>
        <begin position="194"/>
        <end position="213"/>
    </location>
</feature>
<feature type="transmembrane region" description="Helical" evidence="1">
    <location>
        <begin position="289"/>
        <end position="309"/>
    </location>
</feature>
<keyword evidence="1" id="KW-0812">Transmembrane</keyword>